<evidence type="ECO:0000313" key="7">
    <source>
        <dbReference type="EMBL" id="TZF88786.1"/>
    </source>
</evidence>
<gene>
    <name evidence="7" type="ORF">FW784_09400</name>
</gene>
<comment type="caution">
    <text evidence="7">The sequence shown here is derived from an EMBL/GenBank/DDBJ whole genome shotgun (WGS) entry which is preliminary data.</text>
</comment>
<evidence type="ECO:0000256" key="2">
    <source>
        <dbReference type="ARBA" id="ARBA00007749"/>
    </source>
</evidence>
<feature type="domain" description="Metallo-beta-lactamase" evidence="6">
    <location>
        <begin position="3"/>
        <end position="237"/>
    </location>
</feature>
<dbReference type="InterPro" id="IPR001279">
    <property type="entry name" value="Metallo-B-lactamas"/>
</dbReference>
<comment type="cofactor">
    <cofactor evidence="1">
        <name>Zn(2+)</name>
        <dbReference type="ChEBI" id="CHEBI:29105"/>
    </cofactor>
</comment>
<reference evidence="7 8" key="1">
    <citation type="submission" date="2019-08" db="EMBL/GenBank/DDBJ databases">
        <title>Draft genome sequence of Lysobacter sp. UKS-15.</title>
        <authorList>
            <person name="Im W.-T."/>
        </authorList>
    </citation>
    <scope>NUCLEOTIDE SEQUENCE [LARGE SCALE GENOMIC DNA]</scope>
    <source>
        <strain evidence="7 8">UKS-15</strain>
    </source>
</reference>
<evidence type="ECO:0000259" key="6">
    <source>
        <dbReference type="SMART" id="SM00849"/>
    </source>
</evidence>
<comment type="similarity">
    <text evidence="2">Belongs to the metallo-beta-lactamase superfamily.</text>
</comment>
<dbReference type="Proteomes" id="UP000323164">
    <property type="component" value="Unassembled WGS sequence"/>
</dbReference>
<evidence type="ECO:0000256" key="3">
    <source>
        <dbReference type="ARBA" id="ARBA00022723"/>
    </source>
</evidence>
<feature type="non-terminal residue" evidence="7">
    <location>
        <position position="1"/>
    </location>
</feature>
<protein>
    <submittedName>
        <fullName evidence="7">MBL fold metallo-hydrolase</fullName>
    </submittedName>
</protein>
<accession>A0A5D8Z2L1</accession>
<dbReference type="SUPFAM" id="SSF56281">
    <property type="entry name" value="Metallo-hydrolase/oxidoreductase"/>
    <property type="match status" value="1"/>
</dbReference>
<dbReference type="PANTHER" id="PTHR42978:SF2">
    <property type="entry name" value="102 KBASES UNSTABLE REGION: FROM 1 TO 119443"/>
    <property type="match status" value="1"/>
</dbReference>
<keyword evidence="4 7" id="KW-0378">Hydrolase</keyword>
<keyword evidence="8" id="KW-1185">Reference proteome</keyword>
<evidence type="ECO:0000256" key="4">
    <source>
        <dbReference type="ARBA" id="ARBA00022801"/>
    </source>
</evidence>
<dbReference type="InterPro" id="IPR051013">
    <property type="entry name" value="MBL_superfamily_lactonases"/>
</dbReference>
<dbReference type="AlphaFoldDB" id="A0A5D8Z2L1"/>
<dbReference type="InterPro" id="IPR036866">
    <property type="entry name" value="RibonucZ/Hydroxyglut_hydro"/>
</dbReference>
<organism evidence="7 8">
    <name type="scientific">Cognatilysobacter lacus</name>
    <dbReference type="NCBI Taxonomy" id="1643323"/>
    <lineage>
        <taxon>Bacteria</taxon>
        <taxon>Pseudomonadati</taxon>
        <taxon>Pseudomonadota</taxon>
        <taxon>Gammaproteobacteria</taxon>
        <taxon>Lysobacterales</taxon>
        <taxon>Lysobacteraceae</taxon>
        <taxon>Cognatilysobacter</taxon>
    </lineage>
</organism>
<sequence length="257" mass="27877">AFPAGWALIEHRVHGRTLFDCGYGAPARDAMRRGLRRVYRAVVGACCPPHGDAAALLAARGIEPGSIGRVVISHFHPDHIGGLAAFSAARFTAHSDAWRCVQRGPISRMHAQIWTELLPADFAGRLDLVDANGFATAPAELAAFQRSFDLFGDGSVQLVELPGHASGQLGVALQTGGARTLLVADACWQSDQLGRPRRLPWLARTLATHDHAGYADTLERIRRFQRDNPDAWVIPAHCSKTLDAWSARHPHSVLRVG</sequence>
<evidence type="ECO:0000256" key="1">
    <source>
        <dbReference type="ARBA" id="ARBA00001947"/>
    </source>
</evidence>
<dbReference type="Pfam" id="PF00753">
    <property type="entry name" value="Lactamase_B"/>
    <property type="match status" value="1"/>
</dbReference>
<dbReference type="GO" id="GO:0016787">
    <property type="term" value="F:hydrolase activity"/>
    <property type="evidence" value="ECO:0007669"/>
    <property type="project" value="UniProtKB-KW"/>
</dbReference>
<evidence type="ECO:0000256" key="5">
    <source>
        <dbReference type="ARBA" id="ARBA00022833"/>
    </source>
</evidence>
<dbReference type="EMBL" id="VTRV01000097">
    <property type="protein sequence ID" value="TZF88786.1"/>
    <property type="molecule type" value="Genomic_DNA"/>
</dbReference>
<evidence type="ECO:0000313" key="8">
    <source>
        <dbReference type="Proteomes" id="UP000323164"/>
    </source>
</evidence>
<dbReference type="SMART" id="SM00849">
    <property type="entry name" value="Lactamase_B"/>
    <property type="match status" value="1"/>
</dbReference>
<keyword evidence="3" id="KW-0479">Metal-binding</keyword>
<keyword evidence="5" id="KW-0862">Zinc</keyword>
<dbReference type="OrthoDB" id="5443440at2"/>
<dbReference type="GO" id="GO:0046872">
    <property type="term" value="F:metal ion binding"/>
    <property type="evidence" value="ECO:0007669"/>
    <property type="project" value="UniProtKB-KW"/>
</dbReference>
<dbReference type="RefSeq" id="WP_149353090.1">
    <property type="nucleotide sequence ID" value="NZ_VTRV01000097.1"/>
</dbReference>
<proteinExistence type="inferred from homology"/>
<dbReference type="CDD" id="cd07730">
    <property type="entry name" value="metallo-hydrolase-like_MBL-fold"/>
    <property type="match status" value="1"/>
</dbReference>
<dbReference type="PANTHER" id="PTHR42978">
    <property type="entry name" value="QUORUM-QUENCHING LACTONASE YTNP-RELATED-RELATED"/>
    <property type="match status" value="1"/>
</dbReference>
<dbReference type="Gene3D" id="3.60.15.10">
    <property type="entry name" value="Ribonuclease Z/Hydroxyacylglutathione hydrolase-like"/>
    <property type="match status" value="1"/>
</dbReference>
<name>A0A5D8Z2L1_9GAMM</name>